<feature type="coiled-coil region" evidence="3">
    <location>
        <begin position="202"/>
        <end position="260"/>
    </location>
</feature>
<sequence>MNKVLFCLWLLMLFGACARADTRLTPSQPTRSGASSPAATRVSLNEQTIDLTLSDAIYLGLRDNRAIRSAYLYRVAQKFDLRVAEDRFTPKLVLSSSYLSTRNQSDRYRQGNLTPTSTLLTPYGTRVSLGWAYRRTDANVAGVSRNDGVNLSIIQPLLRGAGRDVATAPVRQARLAEQMNRLSLKSTVSQTITQIITAYRELLRAQEQVQIARDALARARQLVEVNRAMIAAGRMAEFEIVQTEAEVANQELGYEDARNQLDTTRLALLQLLALNLDTPIVATEAMQASRVDVNAAQALGQAESLQPAYLSHLIASEQAQINLTVARNDQLWDVSLVGGTNQINDRNTQSGNARTWENYVGVQVDIPIGDLSRRQAEVQAQVGVRDQALQLAEARQQLERDVTNAVRDIGVRWRQFEIAQRARDLSRRKLDIEREKLAVGRSSNFQVLSFENDLRNAENARLNALIGYMNAQAVLDEALGTTLESWDIALND</sequence>
<evidence type="ECO:0000313" key="6">
    <source>
        <dbReference type="Proteomes" id="UP000500801"/>
    </source>
</evidence>
<protein>
    <submittedName>
        <fullName evidence="5">TolC family protein</fullName>
    </submittedName>
</protein>
<evidence type="ECO:0000256" key="1">
    <source>
        <dbReference type="ARBA" id="ARBA00004459"/>
    </source>
</evidence>
<proteinExistence type="inferred from homology"/>
<name>A0AAE6Z2A8_9GAMM</name>
<organism evidence="5 6">
    <name type="scientific">Dickeya zeae</name>
    <dbReference type="NCBI Taxonomy" id="204042"/>
    <lineage>
        <taxon>Bacteria</taxon>
        <taxon>Pseudomonadati</taxon>
        <taxon>Pseudomonadota</taxon>
        <taxon>Gammaproteobacteria</taxon>
        <taxon>Enterobacterales</taxon>
        <taxon>Pectobacteriaceae</taxon>
        <taxon>Dickeya</taxon>
    </lineage>
</organism>
<comment type="subcellular location">
    <subcellularLocation>
        <location evidence="1">Cell outer membrane</location>
        <topology evidence="1">Lipid-anchor</topology>
    </subcellularLocation>
</comment>
<dbReference type="PANTHER" id="PTHR30203">
    <property type="entry name" value="OUTER MEMBRANE CATION EFFLUX PROTEIN"/>
    <property type="match status" value="1"/>
</dbReference>
<dbReference type="PROSITE" id="PS51257">
    <property type="entry name" value="PROKAR_LIPOPROTEIN"/>
    <property type="match status" value="1"/>
</dbReference>
<dbReference type="SUPFAM" id="SSF56954">
    <property type="entry name" value="Outer membrane efflux proteins (OEP)"/>
    <property type="match status" value="1"/>
</dbReference>
<feature type="signal peptide" evidence="4">
    <location>
        <begin position="1"/>
        <end position="20"/>
    </location>
</feature>
<keyword evidence="3" id="KW-0175">Coiled coil</keyword>
<gene>
    <name evidence="5" type="ORF">DWG24_20255</name>
</gene>
<reference evidence="5 6" key="1">
    <citation type="submission" date="2018-11" db="EMBL/GenBank/DDBJ databases">
        <title>Complete genome sequence of Dickeya zeae strain CE1 infecting Canna edulis Ker-Gawl. in China.</title>
        <authorList>
            <person name="Zhang J."/>
            <person name="Lin B."/>
            <person name="Shen H."/>
            <person name="Jiang S."/>
            <person name="Pu X."/>
            <person name="Sun D."/>
        </authorList>
    </citation>
    <scope>NUCLEOTIDE SEQUENCE [LARGE SCALE GENOMIC DNA]</scope>
    <source>
        <strain evidence="5 6">CE1</strain>
    </source>
</reference>
<dbReference type="RefSeq" id="WP_168363813.1">
    <property type="nucleotide sequence ID" value="NZ_CP033622.1"/>
</dbReference>
<dbReference type="InterPro" id="IPR003423">
    <property type="entry name" value="OMP_efflux"/>
</dbReference>
<dbReference type="Gene3D" id="1.20.1600.10">
    <property type="entry name" value="Outer membrane efflux proteins (OEP)"/>
    <property type="match status" value="1"/>
</dbReference>
<dbReference type="EMBL" id="CP033622">
    <property type="protein sequence ID" value="QIZ52906.1"/>
    <property type="molecule type" value="Genomic_DNA"/>
</dbReference>
<evidence type="ECO:0000313" key="5">
    <source>
        <dbReference type="EMBL" id="QIZ52906.1"/>
    </source>
</evidence>
<dbReference type="Proteomes" id="UP000500801">
    <property type="component" value="Chromosome"/>
</dbReference>
<evidence type="ECO:0000256" key="4">
    <source>
        <dbReference type="SAM" id="SignalP"/>
    </source>
</evidence>
<feature type="chain" id="PRO_5042162102" evidence="4">
    <location>
        <begin position="21"/>
        <end position="492"/>
    </location>
</feature>
<dbReference type="InterPro" id="IPR010131">
    <property type="entry name" value="MdtP/NodT-like"/>
</dbReference>
<dbReference type="PANTHER" id="PTHR30203:SF30">
    <property type="entry name" value="OUTER MEMBRANE PROTEIN-RELATED"/>
    <property type="match status" value="1"/>
</dbReference>
<comment type="similarity">
    <text evidence="2">Belongs to the outer membrane factor (OMF) (TC 1.B.17) family.</text>
</comment>
<dbReference type="GO" id="GO:0015562">
    <property type="term" value="F:efflux transmembrane transporter activity"/>
    <property type="evidence" value="ECO:0007669"/>
    <property type="project" value="InterPro"/>
</dbReference>
<evidence type="ECO:0000256" key="3">
    <source>
        <dbReference type="SAM" id="Coils"/>
    </source>
</evidence>
<dbReference type="Pfam" id="PF02321">
    <property type="entry name" value="OEP"/>
    <property type="match status" value="2"/>
</dbReference>
<dbReference type="AlphaFoldDB" id="A0AAE6Z2A8"/>
<evidence type="ECO:0000256" key="2">
    <source>
        <dbReference type="ARBA" id="ARBA00007613"/>
    </source>
</evidence>
<accession>A0AAE6Z2A8</accession>
<keyword evidence="4" id="KW-0732">Signal</keyword>